<keyword evidence="6" id="KW-1185">Reference proteome</keyword>
<evidence type="ECO:0000313" key="6">
    <source>
        <dbReference type="Proteomes" id="UP001245370"/>
    </source>
</evidence>
<reference evidence="3" key="1">
    <citation type="submission" date="2022-12" db="EMBL/GenBank/DDBJ databases">
        <title>Reference genome sequencing for broad-spectrum identification of bacterial and archaeal isolates by mass spectrometry.</title>
        <authorList>
            <person name="Sekiguchi Y."/>
            <person name="Tourlousse D.M."/>
        </authorList>
    </citation>
    <scope>NUCLEOTIDE SEQUENCE</scope>
    <source>
        <strain evidence="3">301</strain>
    </source>
</reference>
<gene>
    <name evidence="4" type="ORF">GGQ86_000025</name>
    <name evidence="3" type="ORF">XFLAVUS301_23040</name>
</gene>
<evidence type="ECO:0000256" key="2">
    <source>
        <dbReference type="SAM" id="SignalP"/>
    </source>
</evidence>
<feature type="signal peptide" evidence="2">
    <location>
        <begin position="1"/>
        <end position="27"/>
    </location>
</feature>
<dbReference type="AlphaFoldDB" id="A0A9W6CLK2"/>
<feature type="compositionally biased region" description="Basic and acidic residues" evidence="1">
    <location>
        <begin position="70"/>
        <end position="81"/>
    </location>
</feature>
<evidence type="ECO:0008006" key="7">
    <source>
        <dbReference type="Google" id="ProtNLM"/>
    </source>
</evidence>
<evidence type="ECO:0000313" key="4">
    <source>
        <dbReference type="EMBL" id="MDR6331578.1"/>
    </source>
</evidence>
<reference evidence="4 6" key="2">
    <citation type="submission" date="2023-07" db="EMBL/GenBank/DDBJ databases">
        <title>Genomic Encyclopedia of Type Strains, Phase IV (KMG-IV): sequencing the most valuable type-strain genomes for metagenomic binning, comparative biology and taxonomic classification.</title>
        <authorList>
            <person name="Goeker M."/>
        </authorList>
    </citation>
    <scope>NUCLEOTIDE SEQUENCE [LARGE SCALE GENOMIC DNA]</scope>
    <source>
        <strain evidence="4 6">DSM 338</strain>
    </source>
</reference>
<accession>A0A9W6CLK2</accession>
<dbReference type="Proteomes" id="UP001144397">
    <property type="component" value="Unassembled WGS sequence"/>
</dbReference>
<dbReference type="EMBL" id="JAVDPY010000001">
    <property type="protein sequence ID" value="MDR6331578.1"/>
    <property type="molecule type" value="Genomic_DNA"/>
</dbReference>
<comment type="caution">
    <text evidence="3">The sequence shown here is derived from an EMBL/GenBank/DDBJ whole genome shotgun (WGS) entry which is preliminary data.</text>
</comment>
<organism evidence="3 5">
    <name type="scientific">Xanthobacter flavus</name>
    <dbReference type="NCBI Taxonomy" id="281"/>
    <lineage>
        <taxon>Bacteria</taxon>
        <taxon>Pseudomonadati</taxon>
        <taxon>Pseudomonadota</taxon>
        <taxon>Alphaproteobacteria</taxon>
        <taxon>Hyphomicrobiales</taxon>
        <taxon>Xanthobacteraceae</taxon>
        <taxon>Xanthobacter</taxon>
    </lineage>
</organism>
<keyword evidence="2" id="KW-0732">Signal</keyword>
<feature type="compositionally biased region" description="Basic and acidic residues" evidence="1">
    <location>
        <begin position="36"/>
        <end position="45"/>
    </location>
</feature>
<dbReference type="Proteomes" id="UP001245370">
    <property type="component" value="Unassembled WGS sequence"/>
</dbReference>
<evidence type="ECO:0000313" key="3">
    <source>
        <dbReference type="EMBL" id="GLI22630.1"/>
    </source>
</evidence>
<feature type="region of interest" description="Disordered" evidence="1">
    <location>
        <begin position="36"/>
        <end position="81"/>
    </location>
</feature>
<evidence type="ECO:0000313" key="5">
    <source>
        <dbReference type="Proteomes" id="UP001144397"/>
    </source>
</evidence>
<feature type="chain" id="PRO_5040762489" description="Secreted protein" evidence="2">
    <location>
        <begin position="28"/>
        <end position="81"/>
    </location>
</feature>
<dbReference type="EMBL" id="BSDO01000002">
    <property type="protein sequence ID" value="GLI22630.1"/>
    <property type="molecule type" value="Genomic_DNA"/>
</dbReference>
<sequence>MKSTVWNYVARGTLCVLVFGIASPALALDPRPKTYREKQRHDFRDVQLGVTHPLPHGRSTSIRSGQTRDVPSEQRTMESSR</sequence>
<protein>
    <recommendedName>
        <fullName evidence="7">Secreted protein</fullName>
    </recommendedName>
</protein>
<feature type="compositionally biased region" description="Polar residues" evidence="1">
    <location>
        <begin position="58"/>
        <end position="69"/>
    </location>
</feature>
<name>A0A9W6CLK2_XANFL</name>
<evidence type="ECO:0000256" key="1">
    <source>
        <dbReference type="SAM" id="MobiDB-lite"/>
    </source>
</evidence>
<proteinExistence type="predicted"/>